<dbReference type="InterPro" id="IPR013105">
    <property type="entry name" value="TPR_2"/>
</dbReference>
<feature type="region of interest" description="Disordered" evidence="4">
    <location>
        <begin position="1"/>
        <end position="30"/>
    </location>
</feature>
<accession>A0A0H5DNJ4</accession>
<dbReference type="AlphaFoldDB" id="A0A0H5DNJ4"/>
<gene>
    <name evidence="5" type="ORF">ELAC_0441</name>
</gene>
<dbReference type="RefSeq" id="WP_098037653.1">
    <property type="nucleotide sequence ID" value="NZ_CWGJ01000006.1"/>
</dbReference>
<dbReference type="InterPro" id="IPR019734">
    <property type="entry name" value="TPR_rpt"/>
</dbReference>
<dbReference type="EMBL" id="CWGJ01000006">
    <property type="protein sequence ID" value="CRX37797.1"/>
    <property type="molecule type" value="Genomic_DNA"/>
</dbReference>
<keyword evidence="2 3" id="KW-0802">TPR repeat</keyword>
<dbReference type="Gene3D" id="1.25.40.10">
    <property type="entry name" value="Tetratricopeptide repeat domain"/>
    <property type="match status" value="1"/>
</dbReference>
<evidence type="ECO:0000256" key="3">
    <source>
        <dbReference type="PROSITE-ProRule" id="PRU00339"/>
    </source>
</evidence>
<sequence length="408" mass="46247">MIGSQEIYGVRASSSYSQPSTPEEEKKVKEAEQKIERLRTLLTRSDHPEDQLQAIAILNFQLRRFTEALRYVAEAEIKAESPKRIYLSILLRARYYASEHLYSKAMQDLNQLNGMTDLPESKVVEIKQLINVIKQATSKDVDGETAKNLVPRFTFHSSCGETASVYRTRERAFREMESSMAALAEDPETAAKSLQERFRGDKEALIDHLAQREVSTGDGSTLYYQGQFLAKEGARLLQSGRKDQGETTLLKALDCFDRVLDLDEHQISEKNPDLWYFRSLVHAQLGHYEEALRDTNRAIVLSPREEKYYIFRATLLEELGNASGLLENQRAREDLPSSIVEEGMRRLDSVNQAIFLSGKTPDLLLQKAEYLHMLGEVAESAATARELLLLIDQSHPSFAKAEALARSV</sequence>
<name>A0A0H5DNJ4_9BACT</name>
<evidence type="ECO:0000256" key="1">
    <source>
        <dbReference type="ARBA" id="ARBA00022737"/>
    </source>
</evidence>
<evidence type="ECO:0000313" key="5">
    <source>
        <dbReference type="EMBL" id="CRX37797.1"/>
    </source>
</evidence>
<evidence type="ECO:0000256" key="4">
    <source>
        <dbReference type="SAM" id="MobiDB-lite"/>
    </source>
</evidence>
<dbReference type="Pfam" id="PF07719">
    <property type="entry name" value="TPR_2"/>
    <property type="match status" value="1"/>
</dbReference>
<dbReference type="InterPro" id="IPR011990">
    <property type="entry name" value="TPR-like_helical_dom_sf"/>
</dbReference>
<organism evidence="5 6">
    <name type="scientific">Estrella lausannensis</name>
    <dbReference type="NCBI Taxonomy" id="483423"/>
    <lineage>
        <taxon>Bacteria</taxon>
        <taxon>Pseudomonadati</taxon>
        <taxon>Chlamydiota</taxon>
        <taxon>Chlamydiia</taxon>
        <taxon>Parachlamydiales</taxon>
        <taxon>Candidatus Criblamydiaceae</taxon>
        <taxon>Estrella</taxon>
    </lineage>
</organism>
<dbReference type="SUPFAM" id="SSF48452">
    <property type="entry name" value="TPR-like"/>
    <property type="match status" value="1"/>
</dbReference>
<keyword evidence="6" id="KW-1185">Reference proteome</keyword>
<evidence type="ECO:0000313" key="6">
    <source>
        <dbReference type="Proteomes" id="UP000220251"/>
    </source>
</evidence>
<dbReference type="PROSITE" id="PS50005">
    <property type="entry name" value="TPR"/>
    <property type="match status" value="1"/>
</dbReference>
<dbReference type="Proteomes" id="UP000220251">
    <property type="component" value="Unassembled WGS sequence"/>
</dbReference>
<feature type="repeat" description="TPR" evidence="3">
    <location>
        <begin position="272"/>
        <end position="305"/>
    </location>
</feature>
<feature type="compositionally biased region" description="Polar residues" evidence="4">
    <location>
        <begin position="12"/>
        <end position="21"/>
    </location>
</feature>
<keyword evidence="1" id="KW-0677">Repeat</keyword>
<evidence type="ECO:0000256" key="2">
    <source>
        <dbReference type="ARBA" id="ARBA00022803"/>
    </source>
</evidence>
<dbReference type="OrthoDB" id="561288at2"/>
<protein>
    <submittedName>
        <fullName evidence="5">Uncharacterized protein</fullName>
    </submittedName>
</protein>
<proteinExistence type="predicted"/>
<reference evidence="6" key="1">
    <citation type="submission" date="2015-06" db="EMBL/GenBank/DDBJ databases">
        <authorList>
            <person name="Bertelli C."/>
        </authorList>
    </citation>
    <scope>NUCLEOTIDE SEQUENCE [LARGE SCALE GENOMIC DNA]</scope>
    <source>
        <strain evidence="6">CRIB-30</strain>
    </source>
</reference>